<organism evidence="1 2">
    <name type="scientific">Marinibactrum halimedae</name>
    <dbReference type="NCBI Taxonomy" id="1444977"/>
    <lineage>
        <taxon>Bacteria</taxon>
        <taxon>Pseudomonadati</taxon>
        <taxon>Pseudomonadota</taxon>
        <taxon>Gammaproteobacteria</taxon>
        <taxon>Cellvibrionales</taxon>
        <taxon>Cellvibrionaceae</taxon>
        <taxon>Marinibactrum</taxon>
    </lineage>
</organism>
<evidence type="ECO:0000313" key="2">
    <source>
        <dbReference type="Proteomes" id="UP001156870"/>
    </source>
</evidence>
<proteinExistence type="predicted"/>
<accession>A0AA37WL99</accession>
<evidence type="ECO:0000313" key="1">
    <source>
        <dbReference type="EMBL" id="GLS25714.1"/>
    </source>
</evidence>
<keyword evidence="2" id="KW-1185">Reference proteome</keyword>
<dbReference type="Proteomes" id="UP001156870">
    <property type="component" value="Unassembled WGS sequence"/>
</dbReference>
<dbReference type="InterPro" id="IPR011051">
    <property type="entry name" value="RmlC_Cupin_sf"/>
</dbReference>
<reference evidence="1 2" key="1">
    <citation type="journal article" date="2014" name="Int. J. Syst. Evol. Microbiol.">
        <title>Complete genome sequence of Corynebacterium casei LMG S-19264T (=DSM 44701T), isolated from a smear-ripened cheese.</title>
        <authorList>
            <consortium name="US DOE Joint Genome Institute (JGI-PGF)"/>
            <person name="Walter F."/>
            <person name="Albersmeier A."/>
            <person name="Kalinowski J."/>
            <person name="Ruckert C."/>
        </authorList>
    </citation>
    <scope>NUCLEOTIDE SEQUENCE [LARGE SCALE GENOMIC DNA]</scope>
    <source>
        <strain evidence="1 2">NBRC 110095</strain>
    </source>
</reference>
<comment type="caution">
    <text evidence="1">The sequence shown here is derived from an EMBL/GenBank/DDBJ whole genome shotgun (WGS) entry which is preliminary data.</text>
</comment>
<name>A0AA37WL99_9GAMM</name>
<dbReference type="InterPro" id="IPR014710">
    <property type="entry name" value="RmlC-like_jellyroll"/>
</dbReference>
<dbReference type="EMBL" id="BSPD01000033">
    <property type="protein sequence ID" value="GLS25714.1"/>
    <property type="molecule type" value="Genomic_DNA"/>
</dbReference>
<evidence type="ECO:0008006" key="3">
    <source>
        <dbReference type="Google" id="ProtNLM"/>
    </source>
</evidence>
<dbReference type="AlphaFoldDB" id="A0AA37WL99"/>
<gene>
    <name evidence="1" type="ORF">GCM10007877_14280</name>
</gene>
<sequence length="119" mass="13025">MKVTTIYADAEGESHFGEKDFPLTESSPLGMMSVLQPATGVIFRETGADYNYEFHTAPREQFMVILEGGVDFTVSSGETRRFGPGGIVLLQDTVGKGHRSEAVEGKPRKSIFIPVVNEK</sequence>
<dbReference type="RefSeq" id="WP_232594276.1">
    <property type="nucleotide sequence ID" value="NZ_BSPD01000033.1"/>
</dbReference>
<dbReference type="Gene3D" id="2.60.120.10">
    <property type="entry name" value="Jelly Rolls"/>
    <property type="match status" value="1"/>
</dbReference>
<dbReference type="SUPFAM" id="SSF51182">
    <property type="entry name" value="RmlC-like cupins"/>
    <property type="match status" value="1"/>
</dbReference>
<protein>
    <recommendedName>
        <fullName evidence="3">Cupin domain-containing protein</fullName>
    </recommendedName>
</protein>